<keyword evidence="3" id="KW-1185">Reference proteome</keyword>
<dbReference type="AlphaFoldDB" id="A0A0C3DS99"/>
<reference evidence="3" key="2">
    <citation type="submission" date="2015-01" db="EMBL/GenBank/DDBJ databases">
        <title>Evolutionary Origins and Diversification of the Mycorrhizal Mutualists.</title>
        <authorList>
            <consortium name="DOE Joint Genome Institute"/>
            <consortium name="Mycorrhizal Genomics Consortium"/>
            <person name="Kohler A."/>
            <person name="Kuo A."/>
            <person name="Nagy L.G."/>
            <person name="Floudas D."/>
            <person name="Copeland A."/>
            <person name="Barry K.W."/>
            <person name="Cichocki N."/>
            <person name="Veneault-Fourrey C."/>
            <person name="LaButti K."/>
            <person name="Lindquist E.A."/>
            <person name="Lipzen A."/>
            <person name="Lundell T."/>
            <person name="Morin E."/>
            <person name="Murat C."/>
            <person name="Riley R."/>
            <person name="Ohm R."/>
            <person name="Sun H."/>
            <person name="Tunlid A."/>
            <person name="Henrissat B."/>
            <person name="Grigoriev I.V."/>
            <person name="Hibbett D.S."/>
            <person name="Martin F."/>
        </authorList>
    </citation>
    <scope>NUCLEOTIDE SEQUENCE [LARGE SCALE GENOMIC DNA]</scope>
    <source>
        <strain evidence="3">Foug A</strain>
    </source>
</reference>
<organism evidence="2 3">
    <name type="scientific">Scleroderma citrinum Foug A</name>
    <dbReference type="NCBI Taxonomy" id="1036808"/>
    <lineage>
        <taxon>Eukaryota</taxon>
        <taxon>Fungi</taxon>
        <taxon>Dikarya</taxon>
        <taxon>Basidiomycota</taxon>
        <taxon>Agaricomycotina</taxon>
        <taxon>Agaricomycetes</taxon>
        <taxon>Agaricomycetidae</taxon>
        <taxon>Boletales</taxon>
        <taxon>Sclerodermatineae</taxon>
        <taxon>Sclerodermataceae</taxon>
        <taxon>Scleroderma</taxon>
    </lineage>
</organism>
<dbReference type="InParanoid" id="A0A0C3DS99"/>
<dbReference type="OrthoDB" id="5289249at2759"/>
<accession>A0A0C3DS99</accession>
<dbReference type="InterPro" id="IPR055754">
    <property type="entry name" value="DUF7330"/>
</dbReference>
<gene>
    <name evidence="2" type="ORF">SCLCIDRAFT_27626</name>
</gene>
<evidence type="ECO:0000313" key="2">
    <source>
        <dbReference type="EMBL" id="KIM59054.1"/>
    </source>
</evidence>
<protein>
    <recommendedName>
        <fullName evidence="1">DUF7330 domain-containing protein</fullName>
    </recommendedName>
</protein>
<sequence length="303" mass="33463">MAPAECTKASSVQNTTNLMSTLSNTEGDPPAYGTYPQDTHLPSAAVSPFSKLKLHPTNFLYIDGNYVSTKAALAIDPSLHIPETYLPPLKNINVDAAGKRMNMYVHTGGDLDLGLWIVGHKESDVALNPIRRTRMHVSSQDGSLTVKVNAIDNIHPFSLEFVSQDKPITVFIPRSFHGTVITLSILGKCTMSDQIFRNHTPLGAVGKKEMYFVGDFSPVVSGSETGLVEWAPDELRVETEDIVTVKYVDEVESVVSEQDEVKSVVSKQDEVSKLVVSKQDEVKSVVSKRRFFGQLLRTYYTKK</sequence>
<name>A0A0C3DS99_9AGAM</name>
<dbReference type="Pfam" id="PF24016">
    <property type="entry name" value="DUF7330"/>
    <property type="match status" value="1"/>
</dbReference>
<dbReference type="STRING" id="1036808.A0A0C3DS99"/>
<dbReference type="HOGENOM" id="CLU_070382_0_0_1"/>
<feature type="domain" description="DUF7330" evidence="1">
    <location>
        <begin position="58"/>
        <end position="250"/>
    </location>
</feature>
<proteinExistence type="predicted"/>
<evidence type="ECO:0000313" key="3">
    <source>
        <dbReference type="Proteomes" id="UP000053989"/>
    </source>
</evidence>
<dbReference type="EMBL" id="KN822078">
    <property type="protein sequence ID" value="KIM59054.1"/>
    <property type="molecule type" value="Genomic_DNA"/>
</dbReference>
<reference evidence="2 3" key="1">
    <citation type="submission" date="2014-04" db="EMBL/GenBank/DDBJ databases">
        <authorList>
            <consortium name="DOE Joint Genome Institute"/>
            <person name="Kuo A."/>
            <person name="Kohler A."/>
            <person name="Nagy L.G."/>
            <person name="Floudas D."/>
            <person name="Copeland A."/>
            <person name="Barry K.W."/>
            <person name="Cichocki N."/>
            <person name="Veneault-Fourrey C."/>
            <person name="LaButti K."/>
            <person name="Lindquist E.A."/>
            <person name="Lipzen A."/>
            <person name="Lundell T."/>
            <person name="Morin E."/>
            <person name="Murat C."/>
            <person name="Sun H."/>
            <person name="Tunlid A."/>
            <person name="Henrissat B."/>
            <person name="Grigoriev I.V."/>
            <person name="Hibbett D.S."/>
            <person name="Martin F."/>
            <person name="Nordberg H.P."/>
            <person name="Cantor M.N."/>
            <person name="Hua S.X."/>
        </authorList>
    </citation>
    <scope>NUCLEOTIDE SEQUENCE [LARGE SCALE GENOMIC DNA]</scope>
    <source>
        <strain evidence="2 3">Foug A</strain>
    </source>
</reference>
<dbReference type="Proteomes" id="UP000053989">
    <property type="component" value="Unassembled WGS sequence"/>
</dbReference>
<evidence type="ECO:0000259" key="1">
    <source>
        <dbReference type="Pfam" id="PF24016"/>
    </source>
</evidence>